<proteinExistence type="predicted"/>
<evidence type="ECO:0000313" key="1">
    <source>
        <dbReference type="EMBL" id="KAA8909450.1"/>
    </source>
</evidence>
<reference evidence="1 2" key="1">
    <citation type="submission" date="2019-09" db="EMBL/GenBank/DDBJ databases">
        <title>Draft genome of the ectomycorrhizal ascomycete Sphaerosporella brunnea.</title>
        <authorList>
            <consortium name="DOE Joint Genome Institute"/>
            <person name="Benucci G.M."/>
            <person name="Marozzi G."/>
            <person name="Antonielli L."/>
            <person name="Sanchez S."/>
            <person name="Marco P."/>
            <person name="Wang X."/>
            <person name="Falini L.B."/>
            <person name="Barry K."/>
            <person name="Haridas S."/>
            <person name="Lipzen A."/>
            <person name="Labutti K."/>
            <person name="Grigoriev I.V."/>
            <person name="Murat C."/>
            <person name="Martin F."/>
            <person name="Albertini E."/>
            <person name="Donnini D."/>
            <person name="Bonito G."/>
        </authorList>
    </citation>
    <scope>NUCLEOTIDE SEQUENCE [LARGE SCALE GENOMIC DNA]</scope>
    <source>
        <strain evidence="1 2">Sb_GMNB300</strain>
    </source>
</reference>
<protein>
    <submittedName>
        <fullName evidence="1">Uncharacterized protein</fullName>
    </submittedName>
</protein>
<dbReference type="EMBL" id="VXIS01000057">
    <property type="protein sequence ID" value="KAA8909450.1"/>
    <property type="molecule type" value="Genomic_DNA"/>
</dbReference>
<sequence>MGKRWKVIWSWRDTDVASEPPYTVDNSTARRSDFGLQRNGIIVRPKLITNASDMDHTSDRSLASRLRTIPRDPRKQLEVDLQIAANLDRIAVPGVQGPHVVSTRETICENKIKSGSCKGGWPSTPSAREEYEKRNPMSRLDLVTLEGRGQLSNYQNAQTDTGCRYAEGVVGRRLCGTPRRESMHIMRGPADIVLPREQDQ</sequence>
<organism evidence="1 2">
    <name type="scientific">Sphaerosporella brunnea</name>
    <dbReference type="NCBI Taxonomy" id="1250544"/>
    <lineage>
        <taxon>Eukaryota</taxon>
        <taxon>Fungi</taxon>
        <taxon>Dikarya</taxon>
        <taxon>Ascomycota</taxon>
        <taxon>Pezizomycotina</taxon>
        <taxon>Pezizomycetes</taxon>
        <taxon>Pezizales</taxon>
        <taxon>Pyronemataceae</taxon>
        <taxon>Sphaerosporella</taxon>
    </lineage>
</organism>
<comment type="caution">
    <text evidence="1">The sequence shown here is derived from an EMBL/GenBank/DDBJ whole genome shotgun (WGS) entry which is preliminary data.</text>
</comment>
<dbReference type="Proteomes" id="UP000326924">
    <property type="component" value="Unassembled WGS sequence"/>
</dbReference>
<keyword evidence="2" id="KW-1185">Reference proteome</keyword>
<evidence type="ECO:0000313" key="2">
    <source>
        <dbReference type="Proteomes" id="UP000326924"/>
    </source>
</evidence>
<dbReference type="InParanoid" id="A0A5J5F1M9"/>
<gene>
    <name evidence="1" type="ORF">FN846DRAFT_888938</name>
</gene>
<name>A0A5J5F1M9_9PEZI</name>
<accession>A0A5J5F1M9</accession>
<dbReference type="AlphaFoldDB" id="A0A5J5F1M9"/>